<dbReference type="Pfam" id="PF02080">
    <property type="entry name" value="TrkA_C"/>
    <property type="match status" value="1"/>
</dbReference>
<dbReference type="EMBL" id="UOEA01000045">
    <property type="protein sequence ID" value="VAV83686.1"/>
    <property type="molecule type" value="Genomic_DNA"/>
</dbReference>
<comment type="subcellular location">
    <subcellularLocation>
        <location evidence="1">Cell membrane</location>
        <topology evidence="1">Multi-pass membrane protein</topology>
    </subcellularLocation>
</comment>
<dbReference type="Pfam" id="PF07885">
    <property type="entry name" value="Ion_trans_2"/>
    <property type="match status" value="1"/>
</dbReference>
<gene>
    <name evidence="5" type="ORF">MNBD_DELTA01-960</name>
</gene>
<keyword evidence="5" id="KW-0407">Ion channel</keyword>
<dbReference type="PROSITE" id="PS51201">
    <property type="entry name" value="RCK_N"/>
    <property type="match status" value="1"/>
</dbReference>
<dbReference type="SUPFAM" id="SSF51735">
    <property type="entry name" value="NAD(P)-binding Rossmann-fold domains"/>
    <property type="match status" value="1"/>
</dbReference>
<dbReference type="AlphaFoldDB" id="A0A3B0R3M0"/>
<name>A0A3B0R3M0_9ZZZZ</name>
<dbReference type="InterPro" id="IPR013099">
    <property type="entry name" value="K_chnl_dom"/>
</dbReference>
<dbReference type="Gene3D" id="3.30.70.1450">
    <property type="entry name" value="Regulator of K+ conductance, C-terminal domain"/>
    <property type="match status" value="1"/>
</dbReference>
<dbReference type="PANTHER" id="PTHR43833">
    <property type="entry name" value="POTASSIUM CHANNEL PROTEIN 2-RELATED-RELATED"/>
    <property type="match status" value="1"/>
</dbReference>
<keyword evidence="2" id="KW-1133">Transmembrane helix</keyword>
<dbReference type="InterPro" id="IPR050721">
    <property type="entry name" value="Trk_Ktr_HKT_K-transport"/>
</dbReference>
<keyword evidence="5" id="KW-0813">Transport</keyword>
<dbReference type="Pfam" id="PF02254">
    <property type="entry name" value="TrkA_N"/>
    <property type="match status" value="1"/>
</dbReference>
<dbReference type="GO" id="GO:0008324">
    <property type="term" value="F:monoatomic cation transmembrane transporter activity"/>
    <property type="evidence" value="ECO:0007669"/>
    <property type="project" value="InterPro"/>
</dbReference>
<reference evidence="5" key="1">
    <citation type="submission" date="2018-06" db="EMBL/GenBank/DDBJ databases">
        <authorList>
            <person name="Zhirakovskaya E."/>
        </authorList>
    </citation>
    <scope>NUCLEOTIDE SEQUENCE</scope>
</reference>
<dbReference type="InterPro" id="IPR036291">
    <property type="entry name" value="NAD(P)-bd_dom_sf"/>
</dbReference>
<dbReference type="GO" id="GO:0006813">
    <property type="term" value="P:potassium ion transport"/>
    <property type="evidence" value="ECO:0007669"/>
    <property type="project" value="InterPro"/>
</dbReference>
<dbReference type="PROSITE" id="PS51202">
    <property type="entry name" value="RCK_C"/>
    <property type="match status" value="1"/>
</dbReference>
<keyword evidence="2" id="KW-0472">Membrane</keyword>
<feature type="transmembrane region" description="Helical" evidence="2">
    <location>
        <begin position="7"/>
        <end position="28"/>
    </location>
</feature>
<keyword evidence="2" id="KW-0812">Transmembrane</keyword>
<evidence type="ECO:0000256" key="1">
    <source>
        <dbReference type="ARBA" id="ARBA00004651"/>
    </source>
</evidence>
<accession>A0A3B0R3M0</accession>
<dbReference type="InterPro" id="IPR036721">
    <property type="entry name" value="RCK_C_sf"/>
</dbReference>
<feature type="domain" description="RCK C-terminal" evidence="4">
    <location>
        <begin position="247"/>
        <end position="331"/>
    </location>
</feature>
<dbReference type="GO" id="GO:0005886">
    <property type="term" value="C:plasma membrane"/>
    <property type="evidence" value="ECO:0007669"/>
    <property type="project" value="UniProtKB-SubCell"/>
</dbReference>
<sequence length="331" mass="35430">MDWEGRILKTVGLVLLIAAAGVAGLMVIEGWSFVDALYMTVITISTVGFGEVHPLSEGGKLLVIILIIFGVGAYIYIISIVAEYLVAGALIGGIGRRKMKKQIEELDRHCIVCGYGRVGSEVAIELKNGGVEVVVIEKDPERLKLCAARGYLYVEGDASSDEVLVEAGVHRARGLVSAVDSDAANVYVTLSTKSLNKDIFVVARSERADSEKKLRAAGADRVISPSGIGGRRLASQLLKPAVLEFLDVVMHSADIEIFMEEVKVKQSSVFVGMTLVEAKKKCLEDANILAVLKVDGGNMDVELSADTRIEGGDMLIVIGTRAQLRSLEGLA</sequence>
<feature type="transmembrane region" description="Helical" evidence="2">
    <location>
        <begin position="61"/>
        <end position="91"/>
    </location>
</feature>
<organism evidence="5">
    <name type="scientific">hydrothermal vent metagenome</name>
    <dbReference type="NCBI Taxonomy" id="652676"/>
    <lineage>
        <taxon>unclassified sequences</taxon>
        <taxon>metagenomes</taxon>
        <taxon>ecological metagenomes</taxon>
    </lineage>
</organism>
<dbReference type="SUPFAM" id="SSF81324">
    <property type="entry name" value="Voltage-gated potassium channels"/>
    <property type="match status" value="1"/>
</dbReference>
<evidence type="ECO:0000259" key="4">
    <source>
        <dbReference type="PROSITE" id="PS51202"/>
    </source>
</evidence>
<evidence type="ECO:0000259" key="3">
    <source>
        <dbReference type="PROSITE" id="PS51201"/>
    </source>
</evidence>
<dbReference type="InterPro" id="IPR003148">
    <property type="entry name" value="RCK_N"/>
</dbReference>
<protein>
    <submittedName>
        <fullName evidence="5">Potassium channel protein</fullName>
    </submittedName>
</protein>
<dbReference type="Gene3D" id="1.10.287.70">
    <property type="match status" value="1"/>
</dbReference>
<dbReference type="SUPFAM" id="SSF116726">
    <property type="entry name" value="TrkA C-terminal domain-like"/>
    <property type="match status" value="1"/>
</dbReference>
<evidence type="ECO:0000313" key="5">
    <source>
        <dbReference type="EMBL" id="VAV83686.1"/>
    </source>
</evidence>
<dbReference type="Gene3D" id="3.40.50.720">
    <property type="entry name" value="NAD(P)-binding Rossmann-like Domain"/>
    <property type="match status" value="1"/>
</dbReference>
<keyword evidence="5" id="KW-0406">Ion transport</keyword>
<dbReference type="InterPro" id="IPR006037">
    <property type="entry name" value="RCK_C"/>
</dbReference>
<evidence type="ECO:0000256" key="2">
    <source>
        <dbReference type="SAM" id="Phobius"/>
    </source>
</evidence>
<dbReference type="PANTHER" id="PTHR43833:SF9">
    <property type="entry name" value="POTASSIUM CHANNEL PROTEIN YUGO-RELATED"/>
    <property type="match status" value="1"/>
</dbReference>
<feature type="domain" description="RCK N-terminal" evidence="3">
    <location>
        <begin position="107"/>
        <end position="223"/>
    </location>
</feature>
<proteinExistence type="predicted"/>